<dbReference type="OrthoDB" id="9762795at2"/>
<comment type="cofactor">
    <cofactor evidence="6">
        <name>Zn(2+)</name>
        <dbReference type="ChEBI" id="CHEBI:29105"/>
    </cofactor>
    <text evidence="6">Binds 1 zinc ion.</text>
</comment>
<dbReference type="CDD" id="cd09608">
    <property type="entry name" value="M3B_PepF"/>
    <property type="match status" value="1"/>
</dbReference>
<feature type="domain" description="Oligopeptidase F N-terminal" evidence="8">
    <location>
        <begin position="130"/>
        <end position="199"/>
    </location>
</feature>
<dbReference type="SUPFAM" id="SSF55486">
    <property type="entry name" value="Metalloproteases ('zincins'), catalytic domain"/>
    <property type="match status" value="1"/>
</dbReference>
<evidence type="ECO:0000256" key="1">
    <source>
        <dbReference type="ARBA" id="ARBA00022670"/>
    </source>
</evidence>
<dbReference type="STRING" id="945713.IALB_2225"/>
<evidence type="ECO:0000256" key="3">
    <source>
        <dbReference type="ARBA" id="ARBA00022801"/>
    </source>
</evidence>
<dbReference type="NCBIfam" id="TIGR00181">
    <property type="entry name" value="pepF"/>
    <property type="match status" value="1"/>
</dbReference>
<evidence type="ECO:0000313" key="10">
    <source>
        <dbReference type="Proteomes" id="UP000007394"/>
    </source>
</evidence>
<comment type="function">
    <text evidence="6">Has oligopeptidase activity and degrades a variety of small bioactive peptides.</text>
</comment>
<dbReference type="InterPro" id="IPR001567">
    <property type="entry name" value="Pept_M3A_M3B_dom"/>
</dbReference>
<evidence type="ECO:0000313" key="9">
    <source>
        <dbReference type="EMBL" id="AFH49928.1"/>
    </source>
</evidence>
<dbReference type="Pfam" id="PF01432">
    <property type="entry name" value="Peptidase_M3"/>
    <property type="match status" value="1"/>
</dbReference>
<dbReference type="InterPro" id="IPR042088">
    <property type="entry name" value="OligoPept_F_C"/>
</dbReference>
<feature type="domain" description="Peptidase M3A/M3B catalytic" evidence="7">
    <location>
        <begin position="221"/>
        <end position="598"/>
    </location>
</feature>
<dbReference type="Gene3D" id="1.20.140.70">
    <property type="entry name" value="Oligopeptidase f, N-terminal domain"/>
    <property type="match status" value="1"/>
</dbReference>
<evidence type="ECO:0000259" key="7">
    <source>
        <dbReference type="Pfam" id="PF01432"/>
    </source>
</evidence>
<evidence type="ECO:0000259" key="8">
    <source>
        <dbReference type="Pfam" id="PF08439"/>
    </source>
</evidence>
<proteinExistence type="inferred from homology"/>
<dbReference type="Gene3D" id="1.10.1370.20">
    <property type="entry name" value="Oligoendopeptidase f, C-terminal domain"/>
    <property type="match status" value="1"/>
</dbReference>
<keyword evidence="1 6" id="KW-0645">Protease</keyword>
<dbReference type="Proteomes" id="UP000007394">
    <property type="component" value="Chromosome"/>
</dbReference>
<evidence type="ECO:0000256" key="6">
    <source>
        <dbReference type="RuleBase" id="RU368091"/>
    </source>
</evidence>
<name>I0ALS1_IGNAJ</name>
<dbReference type="eggNOG" id="COG1164">
    <property type="taxonomic scope" value="Bacteria"/>
</dbReference>
<dbReference type="GO" id="GO:0006518">
    <property type="term" value="P:peptide metabolic process"/>
    <property type="evidence" value="ECO:0007669"/>
    <property type="project" value="TreeGrafter"/>
</dbReference>
<dbReference type="GO" id="GO:0006508">
    <property type="term" value="P:proteolysis"/>
    <property type="evidence" value="ECO:0007669"/>
    <property type="project" value="UniProtKB-KW"/>
</dbReference>
<evidence type="ECO:0000256" key="2">
    <source>
        <dbReference type="ARBA" id="ARBA00022723"/>
    </source>
</evidence>
<accession>I0ALS1</accession>
<dbReference type="HOGENOM" id="CLU_021290_2_0_10"/>
<dbReference type="PATRIC" id="fig|945713.3.peg.2231"/>
<keyword evidence="10" id="KW-1185">Reference proteome</keyword>
<gene>
    <name evidence="9" type="primary">pepF</name>
    <name evidence="9" type="ordered locus">IALB_2225</name>
</gene>
<reference evidence="9 10" key="1">
    <citation type="journal article" date="2012" name="Front. Microbiol.">
        <title>Complete genome of Ignavibacterium album, a metabolically versatile, flagellated, facultative anaerobe from the phylum Chlorobi.</title>
        <authorList>
            <person name="Liu Z."/>
            <person name="Frigaard N.-U."/>
            <person name="Vogl K."/>
            <person name="Iino T."/>
            <person name="Ohkuma M."/>
            <person name="Overmann J."/>
            <person name="Bryant D.A."/>
        </authorList>
    </citation>
    <scope>NUCLEOTIDE SEQUENCE [LARGE SCALE GENOMIC DNA]</scope>
    <source>
        <strain evidence="10">DSM 19864 / JCM 16511 / NBRC 101810 / Mat9-16</strain>
    </source>
</reference>
<protein>
    <recommendedName>
        <fullName evidence="6">Oligopeptidase F</fullName>
        <ecNumber evidence="6">3.4.24.-</ecNumber>
    </recommendedName>
</protein>
<dbReference type="EC" id="3.4.24.-" evidence="6"/>
<dbReference type="Pfam" id="PF08439">
    <property type="entry name" value="Peptidase_M3_N"/>
    <property type="match status" value="1"/>
</dbReference>
<dbReference type="PANTHER" id="PTHR11804:SF84">
    <property type="entry name" value="SACCHAROLYSIN"/>
    <property type="match status" value="1"/>
</dbReference>
<dbReference type="Gene3D" id="1.10.287.830">
    <property type="entry name" value="putative peptidase helix hairpin domain like"/>
    <property type="match status" value="1"/>
</dbReference>
<dbReference type="AlphaFoldDB" id="I0ALS1"/>
<keyword evidence="4 6" id="KW-0862">Zinc</keyword>
<sequence length="615" mass="71979">MEFNFIPNLLHSTQTATATLPTREQIEEKYKWNLKDIYESDDKWDKDFEWTNKNLIRFSDFKGKLSSSPSVLYACLMLDEEIGIKLEKLSLYAMLAKDSDMRVSRYHAMDDRIKNLYARALSESSFIKPEILSIEENQLRKWIEENQELKIFEHYFDDILREKPHTLDSDKESILALSSEIAQVPYNTYSIFTNADMKFPFIKDEFGSDIQMSHGRYYAAMYSKDRAYRERAFKAYLTPYKEYVNSLNSLFTGNLKANIFYAKVRKYNSAREAALSKNNIPVSVYDNLVETVNQNFAPMYRWAKLKKELLGVEKLHPYDIYVTLFDQKYERKYNYDEAVELVLNALEIMGDDYHNSLRKAFNERWIDVYETVGKRSGAYSSGTTYGVHPYVMLNWTDLLNDVFTLAHEMGHNMHSYYTGLTQPFHYANYSIFLAEVASTFNESLLLDYLIKNSNSKEEKLHLLERYLNNITSTFYRQVMFAEFEQTVYEKTEKGEALTPEELCNLYSSLFQKYWGPSMFVDDEESFTWSRVPHFFYNFYVFQYATGMAASETLAHKVKTEGKPAIDSYITFLKAGSSDYPINVLRKAGVDMNSPEPVLSVTKKMNSILDELENLL</sequence>
<dbReference type="EMBL" id="CP003418">
    <property type="protein sequence ID" value="AFH49928.1"/>
    <property type="molecule type" value="Genomic_DNA"/>
</dbReference>
<dbReference type="RefSeq" id="WP_014561077.1">
    <property type="nucleotide sequence ID" value="NC_017464.1"/>
</dbReference>
<keyword evidence="3 6" id="KW-0378">Hydrolase</keyword>
<keyword evidence="2 6" id="KW-0479">Metal-binding</keyword>
<evidence type="ECO:0000256" key="5">
    <source>
        <dbReference type="ARBA" id="ARBA00023049"/>
    </source>
</evidence>
<dbReference type="GO" id="GO:0046872">
    <property type="term" value="F:metal ion binding"/>
    <property type="evidence" value="ECO:0007669"/>
    <property type="project" value="UniProtKB-UniRule"/>
</dbReference>
<dbReference type="InterPro" id="IPR013647">
    <property type="entry name" value="OligopepF_N_dom"/>
</dbReference>
<dbReference type="KEGG" id="ial:IALB_2225"/>
<evidence type="ECO:0000256" key="4">
    <source>
        <dbReference type="ARBA" id="ARBA00022833"/>
    </source>
</evidence>
<dbReference type="GO" id="GO:0004222">
    <property type="term" value="F:metalloendopeptidase activity"/>
    <property type="evidence" value="ECO:0007669"/>
    <property type="project" value="UniProtKB-UniRule"/>
</dbReference>
<dbReference type="InterPro" id="IPR004438">
    <property type="entry name" value="Peptidase_M3B"/>
</dbReference>
<dbReference type="PANTHER" id="PTHR11804">
    <property type="entry name" value="PROTEASE M3 THIMET OLIGOPEPTIDASE-RELATED"/>
    <property type="match status" value="1"/>
</dbReference>
<organism evidence="9 10">
    <name type="scientific">Ignavibacterium album (strain DSM 19864 / JCM 16511 / NBRC 101810 / Mat9-16)</name>
    <dbReference type="NCBI Taxonomy" id="945713"/>
    <lineage>
        <taxon>Bacteria</taxon>
        <taxon>Pseudomonadati</taxon>
        <taxon>Ignavibacteriota</taxon>
        <taxon>Ignavibacteria</taxon>
        <taxon>Ignavibacteriales</taxon>
        <taxon>Ignavibacteriaceae</taxon>
        <taxon>Ignavibacterium</taxon>
    </lineage>
</organism>
<keyword evidence="5 6" id="KW-0482">Metalloprotease</keyword>
<comment type="similarity">
    <text evidence="6">Belongs to the peptidase M3B family.</text>
</comment>
<dbReference type="InterPro" id="IPR045090">
    <property type="entry name" value="Pept_M3A_M3B"/>
</dbReference>